<evidence type="ECO:0000256" key="3">
    <source>
        <dbReference type="SAM" id="MobiDB-lite"/>
    </source>
</evidence>
<comment type="caution">
    <text evidence="6">The sequence shown here is derived from an EMBL/GenBank/DDBJ whole genome shotgun (WGS) entry which is preliminary data.</text>
</comment>
<evidence type="ECO:0000256" key="1">
    <source>
        <dbReference type="ARBA" id="ARBA00009477"/>
    </source>
</evidence>
<dbReference type="EMBL" id="JBBMQO010000001">
    <property type="protein sequence ID" value="MEM5500271.1"/>
    <property type="molecule type" value="Genomic_DNA"/>
</dbReference>
<organism evidence="6 7">
    <name type="scientific">Ahrensia kielensis</name>
    <dbReference type="NCBI Taxonomy" id="76980"/>
    <lineage>
        <taxon>Bacteria</taxon>
        <taxon>Pseudomonadati</taxon>
        <taxon>Pseudomonadota</taxon>
        <taxon>Alphaproteobacteria</taxon>
        <taxon>Hyphomicrobiales</taxon>
        <taxon>Ahrensiaceae</taxon>
        <taxon>Ahrensia</taxon>
    </lineage>
</organism>
<dbReference type="Pfam" id="PF25954">
    <property type="entry name" value="Beta-barrel_RND_2"/>
    <property type="match status" value="1"/>
</dbReference>
<evidence type="ECO:0000313" key="6">
    <source>
        <dbReference type="EMBL" id="MEM5500271.1"/>
    </source>
</evidence>
<dbReference type="Gene3D" id="2.40.50.100">
    <property type="match status" value="1"/>
</dbReference>
<dbReference type="Gene3D" id="2.40.30.170">
    <property type="match status" value="1"/>
</dbReference>
<name>A0ABU9T3H7_9HYPH</name>
<feature type="domain" description="CusB-like beta-barrel" evidence="5">
    <location>
        <begin position="222"/>
        <end position="296"/>
    </location>
</feature>
<dbReference type="Gene3D" id="1.10.287.470">
    <property type="entry name" value="Helix hairpin bin"/>
    <property type="match status" value="1"/>
</dbReference>
<sequence>MSRLLSFVLGLAVLSISYFYTFGIPSWIPLGTGSEVEESAAGSKGGGPRGAGGRSRGGATVVTVGEIEYASFNDTLRAIGTSEAINHVDVVSDVAGQVEEISLTSNTPVKAGDVLLKLDNRTQSINLEIAKASLKQAQEQVSRYEKLGTGNASVVSAVTVADAKTALSQAQLQVSLAENALEERTIRAPIDGILGLSRIKTGANLANGTTIVTIDDIEQLLVEFELPERALGLLALQKEVLLSTPVFAGKVFKGEVYAYDNRIDSTTRTITVQAKVDNEDHSLLPGMSFSVRLINESEPSAFVPTNAISWTRNGSQIWIVEDGAAKAVPASIVMRQQDNVWIDTKLPAGTQIVTDGTQKLRDGTKITASNAATTGERSKERKPKTEGEPIARRQPSSGEAGAAQ</sequence>
<evidence type="ECO:0000259" key="4">
    <source>
        <dbReference type="Pfam" id="PF25917"/>
    </source>
</evidence>
<evidence type="ECO:0000256" key="2">
    <source>
        <dbReference type="SAM" id="Coils"/>
    </source>
</evidence>
<feature type="compositionally biased region" description="Basic and acidic residues" evidence="3">
    <location>
        <begin position="376"/>
        <end position="391"/>
    </location>
</feature>
<dbReference type="InterPro" id="IPR006143">
    <property type="entry name" value="RND_pump_MFP"/>
</dbReference>
<dbReference type="PANTHER" id="PTHR30469:SF11">
    <property type="entry name" value="BLL4320 PROTEIN"/>
    <property type="match status" value="1"/>
</dbReference>
<feature type="region of interest" description="Disordered" evidence="3">
    <location>
        <begin position="361"/>
        <end position="404"/>
    </location>
</feature>
<keyword evidence="2" id="KW-0175">Coiled coil</keyword>
<dbReference type="Pfam" id="PF25917">
    <property type="entry name" value="BSH_RND"/>
    <property type="match status" value="1"/>
</dbReference>
<evidence type="ECO:0000259" key="5">
    <source>
        <dbReference type="Pfam" id="PF25954"/>
    </source>
</evidence>
<dbReference type="Gene3D" id="2.40.420.20">
    <property type="match status" value="1"/>
</dbReference>
<accession>A0ABU9T3H7</accession>
<keyword evidence="7" id="KW-1185">Reference proteome</keyword>
<dbReference type="RefSeq" id="WP_342846334.1">
    <property type="nucleotide sequence ID" value="NZ_JBBMQO010000001.1"/>
</dbReference>
<dbReference type="PANTHER" id="PTHR30469">
    <property type="entry name" value="MULTIDRUG RESISTANCE PROTEIN MDTA"/>
    <property type="match status" value="1"/>
</dbReference>
<protein>
    <submittedName>
        <fullName evidence="6">Efflux RND transporter periplasmic adaptor subunit</fullName>
    </submittedName>
</protein>
<gene>
    <name evidence="6" type="ORF">WNY59_01570</name>
</gene>
<dbReference type="NCBIfam" id="TIGR01730">
    <property type="entry name" value="RND_mfp"/>
    <property type="match status" value="1"/>
</dbReference>
<feature type="region of interest" description="Disordered" evidence="3">
    <location>
        <begin position="37"/>
        <end position="57"/>
    </location>
</feature>
<reference evidence="6 7" key="1">
    <citation type="submission" date="2024-03" db="EMBL/GenBank/DDBJ databases">
        <title>Community enrichment and isolation of bacterial strains for fucoidan degradation.</title>
        <authorList>
            <person name="Sichert A."/>
        </authorList>
    </citation>
    <scope>NUCLEOTIDE SEQUENCE [LARGE SCALE GENOMIC DNA]</scope>
    <source>
        <strain evidence="6 7">AS62</strain>
    </source>
</reference>
<feature type="coiled-coil region" evidence="2">
    <location>
        <begin position="120"/>
        <end position="180"/>
    </location>
</feature>
<feature type="domain" description="Multidrug resistance protein MdtA-like barrel-sandwich hybrid" evidence="4">
    <location>
        <begin position="86"/>
        <end position="211"/>
    </location>
</feature>
<dbReference type="SUPFAM" id="SSF111369">
    <property type="entry name" value="HlyD-like secretion proteins"/>
    <property type="match status" value="1"/>
</dbReference>
<dbReference type="InterPro" id="IPR058792">
    <property type="entry name" value="Beta-barrel_RND_2"/>
</dbReference>
<feature type="compositionally biased region" description="Gly residues" evidence="3">
    <location>
        <begin position="43"/>
        <end position="56"/>
    </location>
</feature>
<comment type="similarity">
    <text evidence="1">Belongs to the membrane fusion protein (MFP) (TC 8.A.1) family.</text>
</comment>
<proteinExistence type="inferred from homology"/>
<dbReference type="Proteomes" id="UP001477870">
    <property type="component" value="Unassembled WGS sequence"/>
</dbReference>
<dbReference type="InterPro" id="IPR058625">
    <property type="entry name" value="MdtA-like_BSH"/>
</dbReference>
<feature type="compositionally biased region" description="Polar residues" evidence="3">
    <location>
        <begin position="366"/>
        <end position="375"/>
    </location>
</feature>
<evidence type="ECO:0000313" key="7">
    <source>
        <dbReference type="Proteomes" id="UP001477870"/>
    </source>
</evidence>